<evidence type="ECO:0000256" key="7">
    <source>
        <dbReference type="SAM" id="Phobius"/>
    </source>
</evidence>
<dbReference type="Proteomes" id="UP000019102">
    <property type="component" value="Unassembled WGS sequence"/>
</dbReference>
<evidence type="ECO:0000256" key="5">
    <source>
        <dbReference type="ARBA" id="ARBA00022989"/>
    </source>
</evidence>
<dbReference type="InterPro" id="IPR003004">
    <property type="entry name" value="GspF/PilC"/>
</dbReference>
<keyword evidence="6 7" id="KW-0472">Membrane</keyword>
<feature type="domain" description="Type II secretion system protein GspF" evidence="8">
    <location>
        <begin position="221"/>
        <end position="342"/>
    </location>
</feature>
<organism evidence="9 10">
    <name type="scientific">Gracilibacillus boraciitolerans JCM 21714</name>
    <dbReference type="NCBI Taxonomy" id="1298598"/>
    <lineage>
        <taxon>Bacteria</taxon>
        <taxon>Bacillati</taxon>
        <taxon>Bacillota</taxon>
        <taxon>Bacilli</taxon>
        <taxon>Bacillales</taxon>
        <taxon>Bacillaceae</taxon>
        <taxon>Gracilibacillus</taxon>
    </lineage>
</organism>
<gene>
    <name evidence="9" type="ORF">JCM21714_161</name>
</gene>
<feature type="domain" description="Type II secretion system protein GspF" evidence="8">
    <location>
        <begin position="31"/>
        <end position="141"/>
    </location>
</feature>
<evidence type="ECO:0000256" key="4">
    <source>
        <dbReference type="ARBA" id="ARBA00022692"/>
    </source>
</evidence>
<evidence type="ECO:0000256" key="2">
    <source>
        <dbReference type="ARBA" id="ARBA00005745"/>
    </source>
</evidence>
<evidence type="ECO:0000256" key="3">
    <source>
        <dbReference type="ARBA" id="ARBA00022475"/>
    </source>
</evidence>
<evidence type="ECO:0000313" key="10">
    <source>
        <dbReference type="Proteomes" id="UP000019102"/>
    </source>
</evidence>
<protein>
    <submittedName>
        <fullName evidence="9">Late competence protein</fullName>
    </submittedName>
</protein>
<dbReference type="AlphaFoldDB" id="W4VEN5"/>
<feature type="transmembrane region" description="Helical" evidence="7">
    <location>
        <begin position="323"/>
        <end position="344"/>
    </location>
</feature>
<keyword evidence="5 7" id="KW-1133">Transmembrane helix</keyword>
<dbReference type="InterPro" id="IPR018076">
    <property type="entry name" value="T2SS_GspF_dom"/>
</dbReference>
<feature type="transmembrane region" description="Helical" evidence="7">
    <location>
        <begin position="118"/>
        <end position="136"/>
    </location>
</feature>
<dbReference type="Pfam" id="PF00482">
    <property type="entry name" value="T2SSF"/>
    <property type="match status" value="2"/>
</dbReference>
<comment type="subcellular location">
    <subcellularLocation>
        <location evidence="1">Cell membrane</location>
        <topology evidence="1">Multi-pass membrane protein</topology>
    </subcellularLocation>
</comment>
<dbReference type="PANTHER" id="PTHR30012:SF0">
    <property type="entry name" value="TYPE II SECRETION SYSTEM PROTEIN F-RELATED"/>
    <property type="match status" value="1"/>
</dbReference>
<evidence type="ECO:0000313" key="9">
    <source>
        <dbReference type="EMBL" id="GAE91219.1"/>
    </source>
</evidence>
<dbReference type="PRINTS" id="PR00812">
    <property type="entry name" value="BCTERIALGSPF"/>
</dbReference>
<keyword evidence="4 7" id="KW-0812">Transmembrane</keyword>
<dbReference type="Gene3D" id="1.20.81.30">
    <property type="entry name" value="Type II secretion system (T2SS), domain F"/>
    <property type="match status" value="2"/>
</dbReference>
<feature type="transmembrane region" description="Helical" evidence="7">
    <location>
        <begin position="167"/>
        <end position="189"/>
    </location>
</feature>
<keyword evidence="10" id="KW-1185">Reference proteome</keyword>
<proteinExistence type="inferred from homology"/>
<keyword evidence="3" id="KW-1003">Cell membrane</keyword>
<comment type="similarity">
    <text evidence="2">Belongs to the GSP F family.</text>
</comment>
<dbReference type="GO" id="GO:0005886">
    <property type="term" value="C:plasma membrane"/>
    <property type="evidence" value="ECO:0007669"/>
    <property type="project" value="UniProtKB-SubCell"/>
</dbReference>
<dbReference type="EMBL" id="BAVS01000001">
    <property type="protein sequence ID" value="GAE91219.1"/>
    <property type="molecule type" value="Genomic_DNA"/>
</dbReference>
<comment type="caution">
    <text evidence="9">The sequence shown here is derived from an EMBL/GenBank/DDBJ whole genome shotgun (WGS) entry which is preliminary data.</text>
</comment>
<dbReference type="OrthoDB" id="1638902at2"/>
<dbReference type="PANTHER" id="PTHR30012">
    <property type="entry name" value="GENERAL SECRETION PATHWAY PROTEIN"/>
    <property type="match status" value="1"/>
</dbReference>
<name>W4VEN5_9BACI</name>
<dbReference type="eggNOG" id="COG1459">
    <property type="taxonomic scope" value="Bacteria"/>
</dbReference>
<evidence type="ECO:0000256" key="6">
    <source>
        <dbReference type="ARBA" id="ARBA00023136"/>
    </source>
</evidence>
<dbReference type="InterPro" id="IPR042094">
    <property type="entry name" value="T2SS_GspF_sf"/>
</dbReference>
<evidence type="ECO:0000256" key="1">
    <source>
        <dbReference type="ARBA" id="ARBA00004651"/>
    </source>
</evidence>
<reference evidence="9 10" key="1">
    <citation type="journal article" date="2014" name="Genome Announc.">
        <title>Draft Genome Sequence of the Boron-Tolerant and Moderately Halotolerant Bacterium Gracilibacillus boraciitolerans JCM 21714T.</title>
        <authorList>
            <person name="Ahmed I."/>
            <person name="Oshima K."/>
            <person name="Suda W."/>
            <person name="Kitamura K."/>
            <person name="Iida T."/>
            <person name="Ohmori Y."/>
            <person name="Fujiwara T."/>
            <person name="Hattori M."/>
            <person name="Ohkuma M."/>
        </authorList>
    </citation>
    <scope>NUCLEOTIDE SEQUENCE [LARGE SCALE GENOMIC DNA]</scope>
    <source>
        <strain evidence="9 10">JCM 21714</strain>
    </source>
</reference>
<evidence type="ECO:0000259" key="8">
    <source>
        <dbReference type="Pfam" id="PF00482"/>
    </source>
</evidence>
<dbReference type="STRING" id="1298598.JCM21714_161"/>
<sequence>MHMVILWIHNTRHNNLSLNDQYHILHRFEQLLNNGYSLNDVLDILKWEKHLRPLLQEMENLLYGGESFVNTLERVHFNSEVIHFLKIAVQHGNLTNGLQQCCRLLQQRMQFIEKLKKLSRYPLFLFVFFFIILYFMKTSIFPSFTQLIGTNNNVTSVFHTAEFVINIIFYGTIFSVLGGISIFISSLLFKNLLNIDAKITFFLYIPIYKNYKRMQTTYLMANHLASLFNSGLTMKDSLQILKSEKQQNIVNYYSTIISDHLAQGYSYATILPQCRLLEDQLAKILIKDRNQTQIQQELALYADHLIAQIEAYLKKWITILQPILLSVLALFIVFVYLSLMLPMFDYIKTM</sequence>
<accession>W4VEN5</accession>